<evidence type="ECO:0000256" key="1">
    <source>
        <dbReference type="SAM" id="MobiDB-lite"/>
    </source>
</evidence>
<dbReference type="OrthoDB" id="5326346at2759"/>
<comment type="caution">
    <text evidence="2">The sequence shown here is derived from an EMBL/GenBank/DDBJ whole genome shotgun (WGS) entry which is preliminary data.</text>
</comment>
<evidence type="ECO:0000313" key="3">
    <source>
        <dbReference type="Proteomes" id="UP000799777"/>
    </source>
</evidence>
<reference evidence="2" key="1">
    <citation type="journal article" date="2020" name="Stud. Mycol.">
        <title>101 Dothideomycetes genomes: a test case for predicting lifestyles and emergence of pathogens.</title>
        <authorList>
            <person name="Haridas S."/>
            <person name="Albert R."/>
            <person name="Binder M."/>
            <person name="Bloem J."/>
            <person name="Labutti K."/>
            <person name="Salamov A."/>
            <person name="Andreopoulos B."/>
            <person name="Baker S."/>
            <person name="Barry K."/>
            <person name="Bills G."/>
            <person name="Bluhm B."/>
            <person name="Cannon C."/>
            <person name="Castanera R."/>
            <person name="Culley D."/>
            <person name="Daum C."/>
            <person name="Ezra D."/>
            <person name="Gonzalez J."/>
            <person name="Henrissat B."/>
            <person name="Kuo A."/>
            <person name="Liang C."/>
            <person name="Lipzen A."/>
            <person name="Lutzoni F."/>
            <person name="Magnuson J."/>
            <person name="Mondo S."/>
            <person name="Nolan M."/>
            <person name="Ohm R."/>
            <person name="Pangilinan J."/>
            <person name="Park H.-J."/>
            <person name="Ramirez L."/>
            <person name="Alfaro M."/>
            <person name="Sun H."/>
            <person name="Tritt A."/>
            <person name="Yoshinaga Y."/>
            <person name="Zwiers L.-H."/>
            <person name="Turgeon B."/>
            <person name="Goodwin S."/>
            <person name="Spatafora J."/>
            <person name="Crous P."/>
            <person name="Grigoriev I."/>
        </authorList>
    </citation>
    <scope>NUCLEOTIDE SEQUENCE</scope>
    <source>
        <strain evidence="2">CBS 110217</strain>
    </source>
</reference>
<dbReference type="Proteomes" id="UP000799777">
    <property type="component" value="Unassembled WGS sequence"/>
</dbReference>
<name>A0A9P4HE38_9PLEO</name>
<gene>
    <name evidence="2" type="ORF">EK21DRAFT_87142</name>
</gene>
<dbReference type="AlphaFoldDB" id="A0A9P4HE38"/>
<feature type="region of interest" description="Disordered" evidence="1">
    <location>
        <begin position="72"/>
        <end position="96"/>
    </location>
</feature>
<sequence length="239" mass="26340">MSTSTGRVVHKIDPDADAVITLKHTLVVVFAAWDDVDVEGPHLEEPPPCEILPAEGLVLYDAPEELDLNPAEDSVATDSVVEPEPDVSELSSHDGETEYHVSSNHLRLASAKFKRTPSKGSWKECIPSEDDGWYHIPAQDWDEESFLILLNDLHLRSHQLPQSVSLEMLAKIAVLVDYYECGEAVELLTNMWIQKCQEDQSHPIGILPGSDAVDMYSVGLSATAGIRRGNGRRCQAKCA</sequence>
<protein>
    <submittedName>
        <fullName evidence="2">Uncharacterized protein</fullName>
    </submittedName>
</protein>
<proteinExistence type="predicted"/>
<accession>A0A9P4HE38</accession>
<dbReference type="EMBL" id="ML978172">
    <property type="protein sequence ID" value="KAF2032554.1"/>
    <property type="molecule type" value="Genomic_DNA"/>
</dbReference>
<evidence type="ECO:0000313" key="2">
    <source>
        <dbReference type="EMBL" id="KAF2032554.1"/>
    </source>
</evidence>
<organism evidence="2 3">
    <name type="scientific">Setomelanomma holmii</name>
    <dbReference type="NCBI Taxonomy" id="210430"/>
    <lineage>
        <taxon>Eukaryota</taxon>
        <taxon>Fungi</taxon>
        <taxon>Dikarya</taxon>
        <taxon>Ascomycota</taxon>
        <taxon>Pezizomycotina</taxon>
        <taxon>Dothideomycetes</taxon>
        <taxon>Pleosporomycetidae</taxon>
        <taxon>Pleosporales</taxon>
        <taxon>Pleosporineae</taxon>
        <taxon>Phaeosphaeriaceae</taxon>
        <taxon>Setomelanomma</taxon>
    </lineage>
</organism>
<keyword evidence="3" id="KW-1185">Reference proteome</keyword>